<protein>
    <submittedName>
        <fullName evidence="1">Uncharacterized protein</fullName>
    </submittedName>
</protein>
<evidence type="ECO:0000313" key="2">
    <source>
        <dbReference type="Proteomes" id="UP000541444"/>
    </source>
</evidence>
<organism evidence="1 2">
    <name type="scientific">Kingdonia uniflora</name>
    <dbReference type="NCBI Taxonomy" id="39325"/>
    <lineage>
        <taxon>Eukaryota</taxon>
        <taxon>Viridiplantae</taxon>
        <taxon>Streptophyta</taxon>
        <taxon>Embryophyta</taxon>
        <taxon>Tracheophyta</taxon>
        <taxon>Spermatophyta</taxon>
        <taxon>Magnoliopsida</taxon>
        <taxon>Ranunculales</taxon>
        <taxon>Circaeasteraceae</taxon>
        <taxon>Kingdonia</taxon>
    </lineage>
</organism>
<gene>
    <name evidence="1" type="ORF">GIB67_029332</name>
</gene>
<keyword evidence="2" id="KW-1185">Reference proteome</keyword>
<reference evidence="1 2" key="1">
    <citation type="journal article" date="2020" name="IScience">
        <title>Genome Sequencing of the Endangered Kingdonia uniflora (Circaeasteraceae, Ranunculales) Reveals Potential Mechanisms of Evolutionary Specialization.</title>
        <authorList>
            <person name="Sun Y."/>
            <person name="Deng T."/>
            <person name="Zhang A."/>
            <person name="Moore M.J."/>
            <person name="Landis J.B."/>
            <person name="Lin N."/>
            <person name="Zhang H."/>
            <person name="Zhang X."/>
            <person name="Huang J."/>
            <person name="Zhang X."/>
            <person name="Sun H."/>
            <person name="Wang H."/>
        </authorList>
    </citation>
    <scope>NUCLEOTIDE SEQUENCE [LARGE SCALE GENOMIC DNA]</scope>
    <source>
        <strain evidence="1">TB1705</strain>
        <tissue evidence="1">Leaf</tissue>
    </source>
</reference>
<name>A0A7J7N8R2_9MAGN</name>
<comment type="caution">
    <text evidence="1">The sequence shown here is derived from an EMBL/GenBank/DDBJ whole genome shotgun (WGS) entry which is preliminary data.</text>
</comment>
<dbReference type="EMBL" id="JACGCM010000981">
    <property type="protein sequence ID" value="KAF6163483.1"/>
    <property type="molecule type" value="Genomic_DNA"/>
</dbReference>
<evidence type="ECO:0000313" key="1">
    <source>
        <dbReference type="EMBL" id="KAF6163483.1"/>
    </source>
</evidence>
<accession>A0A7J7N8R2</accession>
<dbReference type="Proteomes" id="UP000541444">
    <property type="component" value="Unassembled WGS sequence"/>
</dbReference>
<sequence length="69" mass="8164">MYWTEQRTLILVFPIWQCNPAIVAKRKFRDNRHAWQVNQDNTQASGPMLVERRSSKVQITCSCSKIQKQ</sequence>
<proteinExistence type="predicted"/>
<dbReference type="AlphaFoldDB" id="A0A7J7N8R2"/>